<evidence type="ECO:0000313" key="4">
    <source>
        <dbReference type="EMBL" id="GAA0736944.1"/>
    </source>
</evidence>
<name>A0ABP3UKH9_9FLAO</name>
<dbReference type="Pfam" id="PF01841">
    <property type="entry name" value="Transglut_core"/>
    <property type="match status" value="1"/>
</dbReference>
<feature type="transmembrane region" description="Helical" evidence="2">
    <location>
        <begin position="123"/>
        <end position="140"/>
    </location>
</feature>
<dbReference type="SMART" id="SM00460">
    <property type="entry name" value="TGc"/>
    <property type="match status" value="1"/>
</dbReference>
<feature type="transmembrane region" description="Helical" evidence="2">
    <location>
        <begin position="34"/>
        <end position="59"/>
    </location>
</feature>
<dbReference type="EMBL" id="BAAAGF010000001">
    <property type="protein sequence ID" value="GAA0736944.1"/>
    <property type="molecule type" value="Genomic_DNA"/>
</dbReference>
<protein>
    <recommendedName>
        <fullName evidence="3">Transglutaminase-like domain-containing protein</fullName>
    </recommendedName>
</protein>
<feature type="transmembrane region" description="Helical" evidence="2">
    <location>
        <begin position="9"/>
        <end position="28"/>
    </location>
</feature>
<feature type="transmembrane region" description="Helical" evidence="2">
    <location>
        <begin position="66"/>
        <end position="89"/>
    </location>
</feature>
<evidence type="ECO:0000256" key="2">
    <source>
        <dbReference type="SAM" id="Phobius"/>
    </source>
</evidence>
<feature type="transmembrane region" description="Helical" evidence="2">
    <location>
        <begin position="101"/>
        <end position="118"/>
    </location>
</feature>
<feature type="domain" description="Transglutaminase-like" evidence="3">
    <location>
        <begin position="513"/>
        <end position="585"/>
    </location>
</feature>
<dbReference type="SUPFAM" id="SSF54001">
    <property type="entry name" value="Cysteine proteinases"/>
    <property type="match status" value="1"/>
</dbReference>
<feature type="transmembrane region" description="Helical" evidence="2">
    <location>
        <begin position="741"/>
        <end position="766"/>
    </location>
</feature>
<reference evidence="5" key="1">
    <citation type="journal article" date="2019" name="Int. J. Syst. Evol. Microbiol.">
        <title>The Global Catalogue of Microorganisms (GCM) 10K type strain sequencing project: providing services to taxonomists for standard genome sequencing and annotation.</title>
        <authorList>
            <consortium name="The Broad Institute Genomics Platform"/>
            <consortium name="The Broad Institute Genome Sequencing Center for Infectious Disease"/>
            <person name="Wu L."/>
            <person name="Ma J."/>
        </authorList>
    </citation>
    <scope>NUCLEOTIDE SEQUENCE [LARGE SCALE GENOMIC DNA]</scope>
    <source>
        <strain evidence="5">JCM 15976</strain>
    </source>
</reference>
<keyword evidence="2" id="KW-0472">Membrane</keyword>
<dbReference type="InterPro" id="IPR002931">
    <property type="entry name" value="Transglutaminase-like"/>
</dbReference>
<accession>A0ABP3UKH9</accession>
<gene>
    <name evidence="4" type="ORF">GCM10009431_03270</name>
</gene>
<dbReference type="PANTHER" id="PTHR42736:SF1">
    <property type="entry name" value="PROTEIN-GLUTAMINE GAMMA-GLUTAMYLTRANSFERASE"/>
    <property type="match status" value="1"/>
</dbReference>
<dbReference type="InterPro" id="IPR052901">
    <property type="entry name" value="Bact_TGase-like"/>
</dbReference>
<evidence type="ECO:0000313" key="5">
    <source>
        <dbReference type="Proteomes" id="UP001500736"/>
    </source>
</evidence>
<comment type="caution">
    <text evidence="4">The sequence shown here is derived from an EMBL/GenBank/DDBJ whole genome shotgun (WGS) entry which is preliminary data.</text>
</comment>
<feature type="region of interest" description="Disordered" evidence="1">
    <location>
        <begin position="220"/>
        <end position="250"/>
    </location>
</feature>
<keyword evidence="5" id="KW-1185">Reference proteome</keyword>
<proteinExistence type="predicted"/>
<organism evidence="4 5">
    <name type="scientific">Gaetbulibacter jejuensis</name>
    <dbReference type="NCBI Taxonomy" id="584607"/>
    <lineage>
        <taxon>Bacteria</taxon>
        <taxon>Pseudomonadati</taxon>
        <taxon>Bacteroidota</taxon>
        <taxon>Flavobacteriia</taxon>
        <taxon>Flavobacteriales</taxon>
        <taxon>Flavobacteriaceae</taxon>
        <taxon>Gaetbulibacter</taxon>
    </lineage>
</organism>
<dbReference type="InterPro" id="IPR038765">
    <property type="entry name" value="Papain-like_cys_pep_sf"/>
</dbReference>
<evidence type="ECO:0000256" key="1">
    <source>
        <dbReference type="SAM" id="MobiDB-lite"/>
    </source>
</evidence>
<keyword evidence="2" id="KW-1133">Transmembrane helix</keyword>
<dbReference type="RefSeq" id="WP_343795242.1">
    <property type="nucleotide sequence ID" value="NZ_BAAAGF010000001.1"/>
</dbReference>
<evidence type="ECO:0000259" key="3">
    <source>
        <dbReference type="SMART" id="SM00460"/>
    </source>
</evidence>
<dbReference type="Gene3D" id="3.10.620.30">
    <property type="match status" value="1"/>
</dbReference>
<dbReference type="Proteomes" id="UP001500736">
    <property type="component" value="Unassembled WGS sequence"/>
</dbReference>
<sequence length="886" mass="102506">MRKIDYKELTLGLLFLILPTILIMYPLLDFLSEYYSLLFVNKHVLIGVFSAGIITAYLLHKTKIRFLIIFGLLLLIINILYSSISASSFNEFDAYYVANRFKINTSIFVFGWFSGFAISRWRYYLIVFSILLTTLSVILISDMEMSNVNEMIWLVAPTVLYLFYVLFVKELLKTIQKQEKTNYVMVVGRILLFSLIALFLFWSTIQLLDSKIDHIQNEITQGQSDESDEEDSDGENKDKDKDSKDDDSSSGAKFNLDDYLGLRDRLNVSEELLFCANIDNFINPTTPNPQYITLYHLNQYNPTLEQFEVDPDSIVRDLFLPNPTKIPQYFTQVNDSVLVYDKMERATKEVKSTIYIAGLSPEVFVAPSTAYACQPISIEEEFKKDYKFAYNVFSEVSELNSAYFVYNTQDESIINYQENRYRTLRRAKSYEGENERFMDYYTEVPEGELYNKIGHLADSLTKGDNTTIDKILSIRNYFLSKDEKGDPLYVYTLTPGKPTDPNIPNASMLDEFMFNTHRGYCTYFATSSLFMLRSLGIPTRVAVGFMTVDRSHKTPGWYWFYGDQGHAWTQVYIPEYGWLDFDMTVSNTDAEQSPQPDGTPPTPPTKETYVGKGVITEVDTLSKTMQVRVDKMIINDNGIALDSTNLLDMSFDVNQAKVFAGEQPIALKNVKLGDTAVMVSFDYKLGRIRKKYNSETIENYMKLFPDPITIMEVHVPKIEEEKLDDATKEEEDSAMKTITDWSIYVLAAILLILLVLMLLPICYYLWLSKKAKNHSSITKLSEANYKNAHFILNQMGIPRDHQTPMVYARDVVDPKFGTHFEAFVKTYQKLKYSEDQLTNAEVDLIKEFHSDFNQKVFSKYSKSQRFFNFIKPNKWIHYMLNLNLKK</sequence>
<feature type="region of interest" description="Disordered" evidence="1">
    <location>
        <begin position="587"/>
        <end position="609"/>
    </location>
</feature>
<feature type="transmembrane region" description="Helical" evidence="2">
    <location>
        <begin position="184"/>
        <end position="202"/>
    </location>
</feature>
<keyword evidence="2" id="KW-0812">Transmembrane</keyword>
<feature type="transmembrane region" description="Helical" evidence="2">
    <location>
        <begin position="152"/>
        <end position="172"/>
    </location>
</feature>
<dbReference type="PANTHER" id="PTHR42736">
    <property type="entry name" value="PROTEIN-GLUTAMINE GAMMA-GLUTAMYLTRANSFERASE"/>
    <property type="match status" value="1"/>
</dbReference>
<feature type="compositionally biased region" description="Basic and acidic residues" evidence="1">
    <location>
        <begin position="234"/>
        <end position="247"/>
    </location>
</feature>